<reference evidence="2" key="1">
    <citation type="submission" date="2019-10" db="EMBL/GenBank/DDBJ databases">
        <authorList>
            <consortium name="DOE Joint Genome Institute"/>
            <person name="Kuo A."/>
            <person name="Miyauchi S."/>
            <person name="Kiss E."/>
            <person name="Drula E."/>
            <person name="Kohler A."/>
            <person name="Sanchez-Garcia M."/>
            <person name="Andreopoulos B."/>
            <person name="Barry K.W."/>
            <person name="Bonito G."/>
            <person name="Buee M."/>
            <person name="Carver A."/>
            <person name="Chen C."/>
            <person name="Cichocki N."/>
            <person name="Clum A."/>
            <person name="Culley D."/>
            <person name="Crous P.W."/>
            <person name="Fauchery L."/>
            <person name="Girlanda M."/>
            <person name="Hayes R."/>
            <person name="Keri Z."/>
            <person name="LaButti K."/>
            <person name="Lipzen A."/>
            <person name="Lombard V."/>
            <person name="Magnuson J."/>
            <person name="Maillard F."/>
            <person name="Morin E."/>
            <person name="Murat C."/>
            <person name="Nolan M."/>
            <person name="Ohm R."/>
            <person name="Pangilinan J."/>
            <person name="Pereira M."/>
            <person name="Perotto S."/>
            <person name="Peter M."/>
            <person name="Riley R."/>
            <person name="Sitrit Y."/>
            <person name="Stielow B."/>
            <person name="Szollosi G."/>
            <person name="Zifcakova L."/>
            <person name="Stursova M."/>
            <person name="Spatafora J.W."/>
            <person name="Tedersoo L."/>
            <person name="Vaario L.-M."/>
            <person name="Yamada A."/>
            <person name="Yan M."/>
            <person name="Wang P."/>
            <person name="Xu J."/>
            <person name="Bruns T."/>
            <person name="Baldrian P."/>
            <person name="Vilgalys R."/>
            <person name="Henrissat B."/>
            <person name="Grigoriev I.V."/>
            <person name="Hibbett D."/>
            <person name="Nagy L.G."/>
            <person name="Martin F.M."/>
        </authorList>
    </citation>
    <scope>NUCLEOTIDE SEQUENCE</scope>
    <source>
        <strain evidence="2">BED1</strain>
    </source>
</reference>
<comment type="caution">
    <text evidence="2">The sequence shown here is derived from an EMBL/GenBank/DDBJ whole genome shotgun (WGS) entry which is preliminary data.</text>
</comment>
<protein>
    <submittedName>
        <fullName evidence="2">Uncharacterized protein</fullName>
    </submittedName>
</protein>
<evidence type="ECO:0000313" key="3">
    <source>
        <dbReference type="Proteomes" id="UP001194468"/>
    </source>
</evidence>
<sequence>MSSCVCMVLFFRTSLRLFNSLDPVEKNAQYIGKDADLISGQAVALPVPGEAVSGLCHRIIYTLRVAYGTRKTCQDVRPHYCIEVSDKIWICDRLIRVTPVSPDSSSTRPCLIIYKNYIHIPKMGKYMSETNIQRNGNENGTKPYIYAGSTRAIGMR</sequence>
<proteinExistence type="predicted"/>
<name>A0AAD4C8U2_BOLED</name>
<dbReference type="Proteomes" id="UP001194468">
    <property type="component" value="Unassembled WGS sequence"/>
</dbReference>
<feature type="signal peptide" evidence="1">
    <location>
        <begin position="1"/>
        <end position="20"/>
    </location>
</feature>
<reference evidence="2" key="2">
    <citation type="journal article" date="2020" name="Nat. Commun.">
        <title>Large-scale genome sequencing of mycorrhizal fungi provides insights into the early evolution of symbiotic traits.</title>
        <authorList>
            <person name="Miyauchi S."/>
            <person name="Kiss E."/>
            <person name="Kuo A."/>
            <person name="Drula E."/>
            <person name="Kohler A."/>
            <person name="Sanchez-Garcia M."/>
            <person name="Morin E."/>
            <person name="Andreopoulos B."/>
            <person name="Barry K.W."/>
            <person name="Bonito G."/>
            <person name="Buee M."/>
            <person name="Carver A."/>
            <person name="Chen C."/>
            <person name="Cichocki N."/>
            <person name="Clum A."/>
            <person name="Culley D."/>
            <person name="Crous P.W."/>
            <person name="Fauchery L."/>
            <person name="Girlanda M."/>
            <person name="Hayes R.D."/>
            <person name="Keri Z."/>
            <person name="LaButti K."/>
            <person name="Lipzen A."/>
            <person name="Lombard V."/>
            <person name="Magnuson J."/>
            <person name="Maillard F."/>
            <person name="Murat C."/>
            <person name="Nolan M."/>
            <person name="Ohm R.A."/>
            <person name="Pangilinan J."/>
            <person name="Pereira M.F."/>
            <person name="Perotto S."/>
            <person name="Peter M."/>
            <person name="Pfister S."/>
            <person name="Riley R."/>
            <person name="Sitrit Y."/>
            <person name="Stielow J.B."/>
            <person name="Szollosi G."/>
            <person name="Zifcakova L."/>
            <person name="Stursova M."/>
            <person name="Spatafora J.W."/>
            <person name="Tedersoo L."/>
            <person name="Vaario L.M."/>
            <person name="Yamada A."/>
            <person name="Yan M."/>
            <person name="Wang P."/>
            <person name="Xu J."/>
            <person name="Bruns T."/>
            <person name="Baldrian P."/>
            <person name="Vilgalys R."/>
            <person name="Dunand C."/>
            <person name="Henrissat B."/>
            <person name="Grigoriev I.V."/>
            <person name="Hibbett D."/>
            <person name="Nagy L.G."/>
            <person name="Martin F.M."/>
        </authorList>
    </citation>
    <scope>NUCLEOTIDE SEQUENCE</scope>
    <source>
        <strain evidence="2">BED1</strain>
    </source>
</reference>
<organism evidence="2 3">
    <name type="scientific">Boletus edulis BED1</name>
    <dbReference type="NCBI Taxonomy" id="1328754"/>
    <lineage>
        <taxon>Eukaryota</taxon>
        <taxon>Fungi</taxon>
        <taxon>Dikarya</taxon>
        <taxon>Basidiomycota</taxon>
        <taxon>Agaricomycotina</taxon>
        <taxon>Agaricomycetes</taxon>
        <taxon>Agaricomycetidae</taxon>
        <taxon>Boletales</taxon>
        <taxon>Boletineae</taxon>
        <taxon>Boletaceae</taxon>
        <taxon>Boletoideae</taxon>
        <taxon>Boletus</taxon>
    </lineage>
</organism>
<feature type="chain" id="PRO_5042062856" evidence="1">
    <location>
        <begin position="21"/>
        <end position="156"/>
    </location>
</feature>
<gene>
    <name evidence="2" type="ORF">L210DRAFT_561121</name>
</gene>
<accession>A0AAD4C8U2</accession>
<dbReference type="EMBL" id="WHUW01000001">
    <property type="protein sequence ID" value="KAF8452565.1"/>
    <property type="molecule type" value="Genomic_DNA"/>
</dbReference>
<keyword evidence="3" id="KW-1185">Reference proteome</keyword>
<dbReference type="AlphaFoldDB" id="A0AAD4C8U2"/>
<evidence type="ECO:0000313" key="2">
    <source>
        <dbReference type="EMBL" id="KAF8452565.1"/>
    </source>
</evidence>
<evidence type="ECO:0000256" key="1">
    <source>
        <dbReference type="SAM" id="SignalP"/>
    </source>
</evidence>
<keyword evidence="1" id="KW-0732">Signal</keyword>